<keyword evidence="2" id="KW-1185">Reference proteome</keyword>
<gene>
    <name evidence="1" type="ORF">CTEN210_03750</name>
</gene>
<evidence type="ECO:0000313" key="2">
    <source>
        <dbReference type="Proteomes" id="UP001054902"/>
    </source>
</evidence>
<name>A0AAD3CLJ2_9STRA</name>
<comment type="caution">
    <text evidence="1">The sequence shown here is derived from an EMBL/GenBank/DDBJ whole genome shotgun (WGS) entry which is preliminary data.</text>
</comment>
<dbReference type="EMBL" id="BLLK01000022">
    <property type="protein sequence ID" value="GFH47275.1"/>
    <property type="molecule type" value="Genomic_DNA"/>
</dbReference>
<proteinExistence type="predicted"/>
<sequence>MIRRGLKKSKVISASGCIGIKDGDYSATASVDVTGICNCKAVEDALKNIICKDVKFSIQSCVPDSSTGCHTTSVSIVADDIDKKDASKKISVDSIEEKLKVELKSPQFELSINNYLVWKN</sequence>
<evidence type="ECO:0000313" key="1">
    <source>
        <dbReference type="EMBL" id="GFH47275.1"/>
    </source>
</evidence>
<protein>
    <submittedName>
        <fullName evidence="1">Uncharacterized protein</fullName>
    </submittedName>
</protein>
<organism evidence="1 2">
    <name type="scientific">Chaetoceros tenuissimus</name>
    <dbReference type="NCBI Taxonomy" id="426638"/>
    <lineage>
        <taxon>Eukaryota</taxon>
        <taxon>Sar</taxon>
        <taxon>Stramenopiles</taxon>
        <taxon>Ochrophyta</taxon>
        <taxon>Bacillariophyta</taxon>
        <taxon>Coscinodiscophyceae</taxon>
        <taxon>Chaetocerotophycidae</taxon>
        <taxon>Chaetocerotales</taxon>
        <taxon>Chaetocerotaceae</taxon>
        <taxon>Chaetoceros</taxon>
    </lineage>
</organism>
<dbReference type="Proteomes" id="UP001054902">
    <property type="component" value="Unassembled WGS sequence"/>
</dbReference>
<dbReference type="AlphaFoldDB" id="A0AAD3CLJ2"/>
<accession>A0AAD3CLJ2</accession>
<reference evidence="1 2" key="1">
    <citation type="journal article" date="2021" name="Sci. Rep.">
        <title>The genome of the diatom Chaetoceros tenuissimus carries an ancient integrated fragment of an extant virus.</title>
        <authorList>
            <person name="Hongo Y."/>
            <person name="Kimura K."/>
            <person name="Takaki Y."/>
            <person name="Yoshida Y."/>
            <person name="Baba S."/>
            <person name="Kobayashi G."/>
            <person name="Nagasaki K."/>
            <person name="Hano T."/>
            <person name="Tomaru Y."/>
        </authorList>
    </citation>
    <scope>NUCLEOTIDE SEQUENCE [LARGE SCALE GENOMIC DNA]</scope>
    <source>
        <strain evidence="1 2">NIES-3715</strain>
    </source>
</reference>